<dbReference type="Proteomes" id="UP000716291">
    <property type="component" value="Unassembled WGS sequence"/>
</dbReference>
<evidence type="ECO:0000313" key="2">
    <source>
        <dbReference type="Proteomes" id="UP000716291"/>
    </source>
</evidence>
<evidence type="ECO:0000313" key="1">
    <source>
        <dbReference type="EMBL" id="KAG1306349.1"/>
    </source>
</evidence>
<reference evidence="1" key="1">
    <citation type="journal article" date="2020" name="Microb. Genom.">
        <title>Genetic diversity of clinical and environmental Mucorales isolates obtained from an investigation of mucormycosis cases among solid organ transplant recipients.</title>
        <authorList>
            <person name="Nguyen M.H."/>
            <person name="Kaul D."/>
            <person name="Muto C."/>
            <person name="Cheng S.J."/>
            <person name="Richter R.A."/>
            <person name="Bruno V.M."/>
            <person name="Liu G."/>
            <person name="Beyhan S."/>
            <person name="Sundermann A.J."/>
            <person name="Mounaud S."/>
            <person name="Pasculle A.W."/>
            <person name="Nierman W.C."/>
            <person name="Driscoll E."/>
            <person name="Cumbie R."/>
            <person name="Clancy C.J."/>
            <person name="Dupont C.L."/>
        </authorList>
    </citation>
    <scope>NUCLEOTIDE SEQUENCE</scope>
    <source>
        <strain evidence="1">GL11</strain>
    </source>
</reference>
<dbReference type="OrthoDB" id="10316817at2759"/>
<sequence length="84" mass="9779">MDNHEVKKFPIPSVLRDNLTAAINFNDLAAFKKEIRSVSLKILTGEKLKQEELECLKFLEEFLIQIYKVYESPINYDANEVAFN</sequence>
<keyword evidence="2" id="KW-1185">Reference proteome</keyword>
<dbReference type="AlphaFoldDB" id="A0A9P7BQD8"/>
<protein>
    <submittedName>
        <fullName evidence="1">Uncharacterized protein</fullName>
    </submittedName>
</protein>
<organism evidence="1 2">
    <name type="scientific">Rhizopus oryzae</name>
    <name type="common">Mucormycosis agent</name>
    <name type="synonym">Rhizopus arrhizus var. delemar</name>
    <dbReference type="NCBI Taxonomy" id="64495"/>
    <lineage>
        <taxon>Eukaryota</taxon>
        <taxon>Fungi</taxon>
        <taxon>Fungi incertae sedis</taxon>
        <taxon>Mucoromycota</taxon>
        <taxon>Mucoromycotina</taxon>
        <taxon>Mucoromycetes</taxon>
        <taxon>Mucorales</taxon>
        <taxon>Mucorineae</taxon>
        <taxon>Rhizopodaceae</taxon>
        <taxon>Rhizopus</taxon>
    </lineage>
</organism>
<proteinExistence type="predicted"/>
<gene>
    <name evidence="1" type="ORF">G6F64_007669</name>
</gene>
<name>A0A9P7BQD8_RHIOR</name>
<comment type="caution">
    <text evidence="1">The sequence shown here is derived from an EMBL/GenBank/DDBJ whole genome shotgun (WGS) entry which is preliminary data.</text>
</comment>
<dbReference type="EMBL" id="JAANQT010001152">
    <property type="protein sequence ID" value="KAG1306349.1"/>
    <property type="molecule type" value="Genomic_DNA"/>
</dbReference>
<accession>A0A9P7BQD8</accession>